<feature type="transmembrane region" description="Helical" evidence="1">
    <location>
        <begin position="298"/>
        <end position="315"/>
    </location>
</feature>
<feature type="transmembrane region" description="Helical" evidence="1">
    <location>
        <begin position="125"/>
        <end position="151"/>
    </location>
</feature>
<feature type="transmembrane region" description="Helical" evidence="1">
    <location>
        <begin position="20"/>
        <end position="41"/>
    </location>
</feature>
<feature type="transmembrane region" description="Helical" evidence="1">
    <location>
        <begin position="85"/>
        <end position="104"/>
    </location>
</feature>
<gene>
    <name evidence="2" type="ORF">QT716_01700</name>
</gene>
<dbReference type="Proteomes" id="UP001280629">
    <property type="component" value="Unassembled WGS sequence"/>
</dbReference>
<keyword evidence="1" id="KW-1133">Transmembrane helix</keyword>
<feature type="transmembrane region" description="Helical" evidence="1">
    <location>
        <begin position="390"/>
        <end position="416"/>
    </location>
</feature>
<reference evidence="2 3" key="1">
    <citation type="submission" date="2023-06" db="EMBL/GenBank/DDBJ databases">
        <title>Sporosarcina sp. nov., isolated from Korean traditional fermented seafood 'Jeotgal'.</title>
        <authorList>
            <person name="Yang A.-I."/>
            <person name="Shin N.-R."/>
        </authorList>
    </citation>
    <scope>NUCLEOTIDE SEQUENCE [LARGE SCALE GENOMIC DNA]</scope>
    <source>
        <strain evidence="2 3">KCTC3840</strain>
    </source>
</reference>
<dbReference type="RefSeq" id="WP_317933996.1">
    <property type="nucleotide sequence ID" value="NZ_JAUBDH010000001.1"/>
</dbReference>
<feature type="transmembrane region" description="Helical" evidence="1">
    <location>
        <begin position="462"/>
        <end position="481"/>
    </location>
</feature>
<feature type="transmembrane region" description="Helical" evidence="1">
    <location>
        <begin position="239"/>
        <end position="259"/>
    </location>
</feature>
<protein>
    <submittedName>
        <fullName evidence="2">ABC transporter permease</fullName>
    </submittedName>
</protein>
<accession>A0ABU4FZD0</accession>
<feature type="transmembrane region" description="Helical" evidence="1">
    <location>
        <begin position="197"/>
        <end position="219"/>
    </location>
</feature>
<evidence type="ECO:0000313" key="2">
    <source>
        <dbReference type="EMBL" id="MDW0108757.1"/>
    </source>
</evidence>
<keyword evidence="3" id="KW-1185">Reference proteome</keyword>
<organism evidence="2 3">
    <name type="scientific">Sporosarcina aquimarina</name>
    <dbReference type="NCBI Taxonomy" id="114975"/>
    <lineage>
        <taxon>Bacteria</taxon>
        <taxon>Bacillati</taxon>
        <taxon>Bacillota</taxon>
        <taxon>Bacilli</taxon>
        <taxon>Bacillales</taxon>
        <taxon>Caryophanaceae</taxon>
        <taxon>Sporosarcina</taxon>
    </lineage>
</organism>
<keyword evidence="1" id="KW-0812">Transmembrane</keyword>
<feature type="transmembrane region" description="Helical" evidence="1">
    <location>
        <begin position="501"/>
        <end position="525"/>
    </location>
</feature>
<feature type="transmembrane region" description="Helical" evidence="1">
    <location>
        <begin position="436"/>
        <end position="455"/>
    </location>
</feature>
<name>A0ABU4FZD0_9BACL</name>
<comment type="caution">
    <text evidence="2">The sequence shown here is derived from an EMBL/GenBank/DDBJ whole genome shotgun (WGS) entry which is preliminary data.</text>
</comment>
<feature type="transmembrane region" description="Helical" evidence="1">
    <location>
        <begin position="345"/>
        <end position="369"/>
    </location>
</feature>
<dbReference type="EMBL" id="JAUBDH010000001">
    <property type="protein sequence ID" value="MDW0108757.1"/>
    <property type="molecule type" value="Genomic_DNA"/>
</dbReference>
<proteinExistence type="predicted"/>
<feature type="transmembrane region" description="Helical" evidence="1">
    <location>
        <begin position="163"/>
        <end position="185"/>
    </location>
</feature>
<sequence>MGKLFKKCGRLSVFILKRDAIRLVLWVVGIAAVTLSVPPAFQELYPAQEQRDAMAETMRNPAMTAMVGPGDLQHYSIGAMTSHQMILLTAVAVAIMNILLAVRFTRAEEEAGMTEMIRSRPVGRLASLASAVVVLLVVNVVLALVIWLGLFSLGIESIGMQGAFLYGAALGAVGLFFAGISVVSAQLAESARGATTLSMLVLVVTYFVRAAGDVADSGLSWLSPFGWVTKVQPFSVNNGWPIVLLVLSALVVLTVAAVLQSKRDVGAGFIPARPGRTRASASLTNPFGLVWRLQRTGTIIWAIGLVVLGISYGSVMGDLESFFDGNELLANMLAGDSNLSVAEQFLPMLMLVMAFIATIPSVLAVQKIVSEERNGRIDHVLGRRISRTKLVLSYIGFSVMVGIVMNSLAATGLWLASQSVMTEPFTFATVIGASAIYIPAIVIMIALAVVVIGIVPKAGSLIWLYIVYAFITLYLGSLFQIPEWATRLSPYGWVPEWPTVAMDWTAEIGLLVVAILLGAVGVAGYRKRDIG</sequence>
<keyword evidence="1" id="KW-0472">Membrane</keyword>
<evidence type="ECO:0000313" key="3">
    <source>
        <dbReference type="Proteomes" id="UP001280629"/>
    </source>
</evidence>
<evidence type="ECO:0000256" key="1">
    <source>
        <dbReference type="SAM" id="Phobius"/>
    </source>
</evidence>